<dbReference type="SMART" id="SM00867">
    <property type="entry name" value="YceI"/>
    <property type="match status" value="1"/>
</dbReference>
<name>A0A967ACP3_9FLAO</name>
<dbReference type="Pfam" id="PF04264">
    <property type="entry name" value="YceI"/>
    <property type="match status" value="1"/>
</dbReference>
<gene>
    <name evidence="3" type="ORF">G7034_05310</name>
</gene>
<feature type="signal peptide" evidence="1">
    <location>
        <begin position="1"/>
        <end position="25"/>
    </location>
</feature>
<evidence type="ECO:0000256" key="1">
    <source>
        <dbReference type="SAM" id="SignalP"/>
    </source>
</evidence>
<dbReference type="InterPro" id="IPR036761">
    <property type="entry name" value="TTHA0802/YceI-like_sf"/>
</dbReference>
<proteinExistence type="predicted"/>
<evidence type="ECO:0000313" key="4">
    <source>
        <dbReference type="Proteomes" id="UP000643701"/>
    </source>
</evidence>
<dbReference type="SUPFAM" id="SSF101874">
    <property type="entry name" value="YceI-like"/>
    <property type="match status" value="1"/>
</dbReference>
<evidence type="ECO:0000259" key="2">
    <source>
        <dbReference type="SMART" id="SM00867"/>
    </source>
</evidence>
<evidence type="ECO:0000313" key="3">
    <source>
        <dbReference type="EMBL" id="NGZ89666.1"/>
    </source>
</evidence>
<dbReference type="AlphaFoldDB" id="A0A967ACP3"/>
<feature type="chain" id="PRO_5037996550" evidence="1">
    <location>
        <begin position="26"/>
        <end position="189"/>
    </location>
</feature>
<reference evidence="3" key="1">
    <citation type="submission" date="2020-03" db="EMBL/GenBank/DDBJ databases">
        <title>Psychroflexus Maritimus sp. nov., isolate from marine sediment.</title>
        <authorList>
            <person name="Zhong Y.-L."/>
        </authorList>
    </citation>
    <scope>NUCLEOTIDE SEQUENCE</scope>
    <source>
        <strain evidence="3">C1</strain>
    </source>
</reference>
<accession>A0A967ACP3</accession>
<sequence>MKMNYLKSLMASVIIAAVSFNTVNAQDKVNVKESTIKWEGEKLTGSHDGVIQMKEGFFLMDGGDLVGGEFIVDMTTIEVTDLEGDGKAKLEGHLNSDDFFGTETHNDAKFTINTVAKKGDTYGVSGEMTIKGKTNPIAFDLNMVNGKASTEFKIDRTKYDIRYGSGSFFDNLGDKTIYDEFTLMIEMQY</sequence>
<dbReference type="Proteomes" id="UP000643701">
    <property type="component" value="Unassembled WGS sequence"/>
</dbReference>
<dbReference type="Gene3D" id="2.40.128.110">
    <property type="entry name" value="Lipid/polyisoprenoid-binding, YceI-like"/>
    <property type="match status" value="1"/>
</dbReference>
<keyword evidence="4" id="KW-1185">Reference proteome</keyword>
<dbReference type="InterPro" id="IPR007372">
    <property type="entry name" value="Lipid/polyisoprenoid-bd_YceI"/>
</dbReference>
<comment type="caution">
    <text evidence="3">The sequence shown here is derived from an EMBL/GenBank/DDBJ whole genome shotgun (WGS) entry which is preliminary data.</text>
</comment>
<protein>
    <submittedName>
        <fullName evidence="3">YceI family protein</fullName>
    </submittedName>
</protein>
<feature type="domain" description="Lipid/polyisoprenoid-binding YceI-like" evidence="2">
    <location>
        <begin position="28"/>
        <end position="188"/>
    </location>
</feature>
<dbReference type="EMBL" id="JAANAS010000039">
    <property type="protein sequence ID" value="NGZ89666.1"/>
    <property type="molecule type" value="Genomic_DNA"/>
</dbReference>
<dbReference type="PANTHER" id="PTHR34406">
    <property type="entry name" value="PROTEIN YCEI"/>
    <property type="match status" value="1"/>
</dbReference>
<keyword evidence="1" id="KW-0732">Signal</keyword>
<organism evidence="3 4">
    <name type="scientific">Psychroflexus maritimus</name>
    <dbReference type="NCBI Taxonomy" id="2714865"/>
    <lineage>
        <taxon>Bacteria</taxon>
        <taxon>Pseudomonadati</taxon>
        <taxon>Bacteroidota</taxon>
        <taxon>Flavobacteriia</taxon>
        <taxon>Flavobacteriales</taxon>
        <taxon>Flavobacteriaceae</taxon>
        <taxon>Psychroflexus</taxon>
    </lineage>
</organism>
<dbReference type="PANTHER" id="PTHR34406:SF1">
    <property type="entry name" value="PROTEIN YCEI"/>
    <property type="match status" value="1"/>
</dbReference>